<evidence type="ECO:0000256" key="3">
    <source>
        <dbReference type="ARBA" id="ARBA00022475"/>
    </source>
</evidence>
<name>A0ABX2NZL3_9BURK</name>
<accession>A0ABX2NZL3</accession>
<evidence type="ECO:0000256" key="4">
    <source>
        <dbReference type="ARBA" id="ARBA00022692"/>
    </source>
</evidence>
<dbReference type="PANTHER" id="PTHR30509">
    <property type="entry name" value="P-HYDROXYBENZOIC ACID EFFLUX PUMP SUBUNIT-RELATED"/>
    <property type="match status" value="1"/>
</dbReference>
<evidence type="ECO:0000256" key="5">
    <source>
        <dbReference type="ARBA" id="ARBA00022989"/>
    </source>
</evidence>
<feature type="transmembrane region" description="Helical" evidence="7">
    <location>
        <begin position="396"/>
        <end position="413"/>
    </location>
</feature>
<dbReference type="Pfam" id="PF04632">
    <property type="entry name" value="FUSC"/>
    <property type="match status" value="1"/>
</dbReference>
<sequence length="687" mass="74050">MQWISGSGGYMISKPHNLSFALANTAAVLAALFIAFALDLERPYWAMFTVFIIAKPISGAVRSKAVYRFVGTAGGAAMALFLVPPLVQAPVLLCLALSGWVGICLYFSLLDRTPRSYCFMLAGYTAAIVGFSVVGRPEAIFDTMVARLEEISLGIVCGATAHSIFFPQNIATRLNERIERTINESAVWIANALTRPHQREDARAHQQLAQVVTDLHVLYTHVAFETSEIPRAGRIMRALQDRLAVLAASLSSVQEALTALRAEAPLRPPLIRFIRSASRWARVFADSSHGIEEQEQLPPLRLASPDDVSDRQSLLEQASAAGLDTLLKALRESRALASALKDPSTRLSSDLQREVDSCSRGMLHSDRGLALLSACVATGACLVACALWIQLSWPEGGVAAQFAAIGCCLGATLDKPSRFISGAILGILMALPLGAIYVFAIFPGIDGFPSLALVLAPVLLLFSFMQTSEKLEGAALVLAIAFSGALALQPSYQADFASFFNANAAEIVGLLLANATIVIFRTIDPRWNAIRISCAGWRAVSRLAIGERTDIEDWTLSMFDRMGLVMSRLRDEDLPQAVARHIDPLRDLRVGLNLVALKRAGREFPTGIQTVVGRVLTDVSDTYDRYASGRHSMNSELLTSIDTGIRLLTAQPPSADRRAGLTALTLLGLDLAPTPVTAPNMSEAVAP</sequence>
<feature type="transmembrane region" description="Helical" evidence="7">
    <location>
        <begin position="66"/>
        <end position="83"/>
    </location>
</feature>
<keyword evidence="9" id="KW-1185">Reference proteome</keyword>
<keyword evidence="6 7" id="KW-0472">Membrane</keyword>
<keyword evidence="2" id="KW-0813">Transport</keyword>
<feature type="transmembrane region" description="Helical" evidence="7">
    <location>
        <begin position="473"/>
        <end position="492"/>
    </location>
</feature>
<feature type="transmembrane region" description="Helical" evidence="7">
    <location>
        <begin position="117"/>
        <end position="135"/>
    </location>
</feature>
<evidence type="ECO:0000256" key="1">
    <source>
        <dbReference type="ARBA" id="ARBA00004651"/>
    </source>
</evidence>
<comment type="subcellular location">
    <subcellularLocation>
        <location evidence="1">Cell membrane</location>
        <topology evidence="1">Multi-pass membrane protein</topology>
    </subcellularLocation>
</comment>
<feature type="transmembrane region" description="Helical" evidence="7">
    <location>
        <begin position="151"/>
        <end position="171"/>
    </location>
</feature>
<feature type="transmembrane region" description="Helical" evidence="7">
    <location>
        <begin position="504"/>
        <end position="523"/>
    </location>
</feature>
<dbReference type="EMBL" id="VOMC01000096">
    <property type="protein sequence ID" value="NVI09543.1"/>
    <property type="molecule type" value="Genomic_DNA"/>
</dbReference>
<feature type="transmembrane region" description="Helical" evidence="7">
    <location>
        <begin position="89"/>
        <end position="110"/>
    </location>
</feature>
<gene>
    <name evidence="8" type="ORF">FSB64_39170</name>
</gene>
<evidence type="ECO:0000313" key="8">
    <source>
        <dbReference type="EMBL" id="NVI09543.1"/>
    </source>
</evidence>
<feature type="transmembrane region" description="Helical" evidence="7">
    <location>
        <begin position="448"/>
        <end position="466"/>
    </location>
</feature>
<protein>
    <submittedName>
        <fullName evidence="8">FUSC family protein</fullName>
    </submittedName>
</protein>
<evidence type="ECO:0000256" key="6">
    <source>
        <dbReference type="ARBA" id="ARBA00023136"/>
    </source>
</evidence>
<evidence type="ECO:0000313" key="9">
    <source>
        <dbReference type="Proteomes" id="UP000821598"/>
    </source>
</evidence>
<keyword evidence="5 7" id="KW-1133">Transmembrane helix</keyword>
<organism evidence="8 9">
    <name type="scientific">Paraburkholderia youngii</name>
    <dbReference type="NCBI Taxonomy" id="2782701"/>
    <lineage>
        <taxon>Bacteria</taxon>
        <taxon>Pseudomonadati</taxon>
        <taxon>Pseudomonadota</taxon>
        <taxon>Betaproteobacteria</taxon>
        <taxon>Burkholderiales</taxon>
        <taxon>Burkholderiaceae</taxon>
        <taxon>Paraburkholderia</taxon>
    </lineage>
</organism>
<feature type="transmembrane region" description="Helical" evidence="7">
    <location>
        <begin position="369"/>
        <end position="390"/>
    </location>
</feature>
<feature type="transmembrane region" description="Helical" evidence="7">
    <location>
        <begin position="420"/>
        <end position="442"/>
    </location>
</feature>
<reference evidence="8 9" key="1">
    <citation type="submission" date="2019-08" db="EMBL/GenBank/DDBJ databases">
        <title>Paraburkholderia simonii sp. nov. and P. youngii sp. nov. Brazilian and Mexican Mimosa-associated rhizobia.</title>
        <authorList>
            <person name="Mavima L."/>
            <person name="Beukes C.W."/>
            <person name="Palmer M."/>
            <person name="De Meyer S.E."/>
            <person name="James E.K."/>
            <person name="Maluk M."/>
            <person name="Avontuur J.R."/>
            <person name="Chan W.Y."/>
            <person name="Venter S.N."/>
            <person name="Steenkamp E.T."/>
        </authorList>
    </citation>
    <scope>NUCLEOTIDE SEQUENCE [LARGE SCALE GENOMIC DNA]</scope>
    <source>
        <strain evidence="8 9">JPY454</strain>
    </source>
</reference>
<dbReference type="InterPro" id="IPR006726">
    <property type="entry name" value="PHBA_efflux_AaeB/fusaric-R"/>
</dbReference>
<comment type="caution">
    <text evidence="8">The sequence shown here is derived from an EMBL/GenBank/DDBJ whole genome shotgun (WGS) entry which is preliminary data.</text>
</comment>
<dbReference type="PANTHER" id="PTHR30509:SF9">
    <property type="entry name" value="MULTIDRUG RESISTANCE PROTEIN MDTO"/>
    <property type="match status" value="1"/>
</dbReference>
<keyword evidence="3" id="KW-1003">Cell membrane</keyword>
<dbReference type="Proteomes" id="UP000821598">
    <property type="component" value="Unassembled WGS sequence"/>
</dbReference>
<proteinExistence type="predicted"/>
<evidence type="ECO:0000256" key="2">
    <source>
        <dbReference type="ARBA" id="ARBA00022448"/>
    </source>
</evidence>
<feature type="transmembrane region" description="Helical" evidence="7">
    <location>
        <begin position="20"/>
        <end position="38"/>
    </location>
</feature>
<evidence type="ECO:0000256" key="7">
    <source>
        <dbReference type="SAM" id="Phobius"/>
    </source>
</evidence>
<keyword evidence="4 7" id="KW-0812">Transmembrane</keyword>